<feature type="region of interest" description="Disordered" evidence="2">
    <location>
        <begin position="66"/>
        <end position="86"/>
    </location>
</feature>
<comment type="similarity">
    <text evidence="1">Belongs to the UPF0270 family.</text>
</comment>
<dbReference type="Pfam" id="PF06794">
    <property type="entry name" value="UPF0270"/>
    <property type="match status" value="1"/>
</dbReference>
<organism evidence="3 4">
    <name type="scientific">Vibrio ulleungensis</name>
    <dbReference type="NCBI Taxonomy" id="2807619"/>
    <lineage>
        <taxon>Bacteria</taxon>
        <taxon>Pseudomonadati</taxon>
        <taxon>Pseudomonadota</taxon>
        <taxon>Gammaproteobacteria</taxon>
        <taxon>Vibrionales</taxon>
        <taxon>Vibrionaceae</taxon>
        <taxon>Vibrio</taxon>
    </lineage>
</organism>
<keyword evidence="4" id="KW-1185">Reference proteome</keyword>
<evidence type="ECO:0000313" key="3">
    <source>
        <dbReference type="EMBL" id="MBM7037265.1"/>
    </source>
</evidence>
<dbReference type="PIRSF" id="PIRSF006169">
    <property type="entry name" value="UCP006169"/>
    <property type="match status" value="1"/>
</dbReference>
<proteinExistence type="inferred from homology"/>
<evidence type="ECO:0000256" key="1">
    <source>
        <dbReference type="ARBA" id="ARBA00006450"/>
    </source>
</evidence>
<protein>
    <submittedName>
        <fullName evidence="3">YheU family protein</fullName>
    </submittedName>
</protein>
<name>A0ABS2HIA1_9VIBR</name>
<sequence>MIIPWQEIASDTLQNLLSEFVLREGTDYGDAECTLDDKIDQVKQQLIRGEAHIVYSELHESIDIKTSQSLRSDTQNEYDGPHDGHE</sequence>
<reference evidence="3 4" key="1">
    <citation type="submission" date="2021-02" db="EMBL/GenBank/DDBJ databases">
        <authorList>
            <person name="Park J.-S."/>
        </authorList>
    </citation>
    <scope>NUCLEOTIDE SEQUENCE [LARGE SCALE GENOMIC DNA]</scope>
    <source>
        <strain evidence="3 4">188UL20-2</strain>
    </source>
</reference>
<dbReference type="InterPro" id="IPR010648">
    <property type="entry name" value="UPF0270"/>
</dbReference>
<dbReference type="NCBIfam" id="NF003438">
    <property type="entry name" value="PRK04966.1"/>
    <property type="match status" value="1"/>
</dbReference>
<dbReference type="RefSeq" id="WP_205158833.1">
    <property type="nucleotide sequence ID" value="NZ_JAFEUM010000005.1"/>
</dbReference>
<comment type="caution">
    <text evidence="3">The sequence shown here is derived from an EMBL/GenBank/DDBJ whole genome shotgun (WGS) entry which is preliminary data.</text>
</comment>
<feature type="compositionally biased region" description="Polar residues" evidence="2">
    <location>
        <begin position="66"/>
        <end position="77"/>
    </location>
</feature>
<evidence type="ECO:0000256" key="2">
    <source>
        <dbReference type="SAM" id="MobiDB-lite"/>
    </source>
</evidence>
<dbReference type="EMBL" id="JAFEUM010000005">
    <property type="protein sequence ID" value="MBM7037265.1"/>
    <property type="molecule type" value="Genomic_DNA"/>
</dbReference>
<dbReference type="Gene3D" id="1.10.10.610">
    <property type="entry name" value="YehU-like"/>
    <property type="match status" value="1"/>
</dbReference>
<dbReference type="SUPFAM" id="SSF118001">
    <property type="entry name" value="YehU-like"/>
    <property type="match status" value="1"/>
</dbReference>
<dbReference type="InterPro" id="IPR036685">
    <property type="entry name" value="YehU-like_sf"/>
</dbReference>
<gene>
    <name evidence="3" type="ORF">JQC93_12700</name>
</gene>
<evidence type="ECO:0000313" key="4">
    <source>
        <dbReference type="Proteomes" id="UP000809621"/>
    </source>
</evidence>
<dbReference type="Proteomes" id="UP000809621">
    <property type="component" value="Unassembled WGS sequence"/>
</dbReference>
<accession>A0ABS2HIA1</accession>